<evidence type="ECO:0000259" key="2">
    <source>
        <dbReference type="Pfam" id="PF08327"/>
    </source>
</evidence>
<dbReference type="Gene3D" id="3.30.530.20">
    <property type="match status" value="1"/>
</dbReference>
<organism evidence="3 4">
    <name type="scientific">Leucobacter komagatae</name>
    <dbReference type="NCBI Taxonomy" id="55969"/>
    <lineage>
        <taxon>Bacteria</taxon>
        <taxon>Bacillati</taxon>
        <taxon>Actinomycetota</taxon>
        <taxon>Actinomycetes</taxon>
        <taxon>Micrococcales</taxon>
        <taxon>Microbacteriaceae</taxon>
        <taxon>Leucobacter</taxon>
    </lineage>
</organism>
<keyword evidence="4" id="KW-1185">Reference proteome</keyword>
<dbReference type="RefSeq" id="WP_141885831.1">
    <property type="nucleotide sequence ID" value="NZ_BAAAUY010000007.1"/>
</dbReference>
<dbReference type="Proteomes" id="UP000319094">
    <property type="component" value="Unassembled WGS sequence"/>
</dbReference>
<evidence type="ECO:0000313" key="4">
    <source>
        <dbReference type="Proteomes" id="UP000319094"/>
    </source>
</evidence>
<dbReference type="AlphaFoldDB" id="A0A542Y2V1"/>
<name>A0A542Y2V1_9MICO</name>
<proteinExistence type="inferred from homology"/>
<evidence type="ECO:0000256" key="1">
    <source>
        <dbReference type="ARBA" id="ARBA00006817"/>
    </source>
</evidence>
<dbReference type="Pfam" id="PF08327">
    <property type="entry name" value="AHSA1"/>
    <property type="match status" value="1"/>
</dbReference>
<protein>
    <submittedName>
        <fullName evidence="3">Uncharacterized protein YndB with AHSA1/START domain</fullName>
    </submittedName>
</protein>
<comment type="caution">
    <text evidence="3">The sequence shown here is derived from an EMBL/GenBank/DDBJ whole genome shotgun (WGS) entry which is preliminary data.</text>
</comment>
<evidence type="ECO:0000313" key="3">
    <source>
        <dbReference type="EMBL" id="TQL42363.1"/>
    </source>
</evidence>
<dbReference type="EMBL" id="VFON01000001">
    <property type="protein sequence ID" value="TQL42363.1"/>
    <property type="molecule type" value="Genomic_DNA"/>
</dbReference>
<sequence length="171" mass="18341">MSDTDNTPGPPSELSFTVSGRVARPRAEVYEAVADPAKLSKYFTTGGAVGRIDTGLIVQWDFADFPGAFPVTVVAAEAPSRIEIRWAGEATASGSDSPDGPNGAGYTTVVFEFEPFDDDTRTLVKITERSWQATEAGARAAFGNCEGWTGMLAALKAWVEHGINLREGFYR</sequence>
<dbReference type="InterPro" id="IPR013538">
    <property type="entry name" value="ASHA1/2-like_C"/>
</dbReference>
<feature type="domain" description="Activator of Hsp90 ATPase homologue 1/2-like C-terminal" evidence="2">
    <location>
        <begin position="25"/>
        <end position="160"/>
    </location>
</feature>
<comment type="similarity">
    <text evidence="1">Belongs to the AHA1 family.</text>
</comment>
<reference evidence="3 4" key="1">
    <citation type="submission" date="2019-06" db="EMBL/GenBank/DDBJ databases">
        <title>Sequencing the genomes of 1000 actinobacteria strains.</title>
        <authorList>
            <person name="Klenk H.-P."/>
        </authorList>
    </citation>
    <scope>NUCLEOTIDE SEQUENCE [LARGE SCALE GENOMIC DNA]</scope>
    <source>
        <strain evidence="3 4">DSM 8803</strain>
    </source>
</reference>
<accession>A0A542Y2V1</accession>
<dbReference type="SUPFAM" id="SSF55961">
    <property type="entry name" value="Bet v1-like"/>
    <property type="match status" value="1"/>
</dbReference>
<dbReference type="OrthoDB" id="9803476at2"/>
<gene>
    <name evidence="3" type="ORF">FB468_0353</name>
</gene>
<dbReference type="InterPro" id="IPR023393">
    <property type="entry name" value="START-like_dom_sf"/>
</dbReference>